<sequence>MDAYLDVLSMAWGRVYPQLAAQLATAQAQVPAEYSYLLKILSVTAVPSDFDGAWARGFVENAQRIGPTTIFARDIDGAGDLAPTGVVTTEGDSVATVTVPMDRPTIVVAVNGNVARNEKSVVAGSSSEDGGSSSEGGVSGSSPGSHSSDSSSSGASVLRVPGLVAFALVSAAAASFF</sequence>
<accession>A0ACC1LHL0</accession>
<keyword evidence="2" id="KW-1185">Reference proteome</keyword>
<evidence type="ECO:0000313" key="2">
    <source>
        <dbReference type="Proteomes" id="UP001140096"/>
    </source>
</evidence>
<comment type="caution">
    <text evidence="1">The sequence shown here is derived from an EMBL/GenBank/DDBJ whole genome shotgun (WGS) entry which is preliminary data.</text>
</comment>
<protein>
    <submittedName>
        <fullName evidence="1">Uncharacterized protein</fullName>
    </submittedName>
</protein>
<dbReference type="Proteomes" id="UP001140096">
    <property type="component" value="Unassembled WGS sequence"/>
</dbReference>
<name>A0ACC1LHL0_9FUNG</name>
<evidence type="ECO:0000313" key="1">
    <source>
        <dbReference type="EMBL" id="KAJ2808888.1"/>
    </source>
</evidence>
<organism evidence="1 2">
    <name type="scientific">Coemansia furcata</name>
    <dbReference type="NCBI Taxonomy" id="417177"/>
    <lineage>
        <taxon>Eukaryota</taxon>
        <taxon>Fungi</taxon>
        <taxon>Fungi incertae sedis</taxon>
        <taxon>Zoopagomycota</taxon>
        <taxon>Kickxellomycotina</taxon>
        <taxon>Kickxellomycetes</taxon>
        <taxon>Kickxellales</taxon>
        <taxon>Kickxellaceae</taxon>
        <taxon>Coemansia</taxon>
    </lineage>
</organism>
<reference evidence="1" key="1">
    <citation type="submission" date="2022-07" db="EMBL/GenBank/DDBJ databases">
        <title>Phylogenomic reconstructions and comparative analyses of Kickxellomycotina fungi.</title>
        <authorList>
            <person name="Reynolds N.K."/>
            <person name="Stajich J.E."/>
            <person name="Barry K."/>
            <person name="Grigoriev I.V."/>
            <person name="Crous P."/>
            <person name="Smith M.E."/>
        </authorList>
    </citation>
    <scope>NUCLEOTIDE SEQUENCE</scope>
    <source>
        <strain evidence="1">CBS 102833</strain>
    </source>
</reference>
<proteinExistence type="predicted"/>
<gene>
    <name evidence="1" type="ORF">H4S07_003307</name>
</gene>
<dbReference type="EMBL" id="JANBUP010001040">
    <property type="protein sequence ID" value="KAJ2808888.1"/>
    <property type="molecule type" value="Genomic_DNA"/>
</dbReference>